<proteinExistence type="predicted"/>
<name>A0A3G5ACF4_9VIRU</name>
<evidence type="ECO:0000313" key="1">
    <source>
        <dbReference type="EMBL" id="AYV84837.1"/>
    </source>
</evidence>
<reference evidence="1" key="1">
    <citation type="submission" date="2018-10" db="EMBL/GenBank/DDBJ databases">
        <title>Hidden diversity of soil giant viruses.</title>
        <authorList>
            <person name="Schulz F."/>
            <person name="Alteio L."/>
            <person name="Goudeau D."/>
            <person name="Ryan E.M."/>
            <person name="Malmstrom R.R."/>
            <person name="Blanchard J."/>
            <person name="Woyke T."/>
        </authorList>
    </citation>
    <scope>NUCLEOTIDE SEQUENCE</scope>
    <source>
        <strain evidence="1">HYV1</strain>
    </source>
</reference>
<organism evidence="1">
    <name type="scientific">Hyperionvirus sp</name>
    <dbReference type="NCBI Taxonomy" id="2487770"/>
    <lineage>
        <taxon>Viruses</taxon>
        <taxon>Varidnaviria</taxon>
        <taxon>Bamfordvirae</taxon>
        <taxon>Nucleocytoviricota</taxon>
        <taxon>Megaviricetes</taxon>
        <taxon>Imitervirales</taxon>
        <taxon>Mimiviridae</taxon>
        <taxon>Klosneuvirinae</taxon>
    </lineage>
</organism>
<gene>
    <name evidence="1" type="ORF">Hyperionvirus42_13</name>
</gene>
<protein>
    <submittedName>
        <fullName evidence="1">Uncharacterized protein</fullName>
    </submittedName>
</protein>
<sequence>SCLHHETEQRCNNLYLEHNSKFRKLHSVLTYQMNNNRMGCINRDWNAVLNMRKIVQHYLRTGERLERYRRGTKIN</sequence>
<dbReference type="EMBL" id="MK072424">
    <property type="protein sequence ID" value="AYV84837.1"/>
    <property type="molecule type" value="Genomic_DNA"/>
</dbReference>
<accession>A0A3G5ACF4</accession>
<feature type="non-terminal residue" evidence="1">
    <location>
        <position position="1"/>
    </location>
</feature>